<dbReference type="AlphaFoldDB" id="A0A8S3PU68"/>
<dbReference type="CDD" id="cd09276">
    <property type="entry name" value="Rnase_HI_RT_non_LTR"/>
    <property type="match status" value="1"/>
</dbReference>
<dbReference type="Proteomes" id="UP000683360">
    <property type="component" value="Unassembled WGS sequence"/>
</dbReference>
<gene>
    <name evidence="2" type="ORF">MEDL_2757</name>
</gene>
<dbReference type="InterPro" id="IPR036397">
    <property type="entry name" value="RNaseH_sf"/>
</dbReference>
<dbReference type="Gene3D" id="3.30.420.10">
    <property type="entry name" value="Ribonuclease H-like superfamily/Ribonuclease H"/>
    <property type="match status" value="1"/>
</dbReference>
<protein>
    <recommendedName>
        <fullName evidence="1">RNase H type-1 domain-containing protein</fullName>
    </recommendedName>
</protein>
<organism evidence="2 3">
    <name type="scientific">Mytilus edulis</name>
    <name type="common">Blue mussel</name>
    <dbReference type="NCBI Taxonomy" id="6550"/>
    <lineage>
        <taxon>Eukaryota</taxon>
        <taxon>Metazoa</taxon>
        <taxon>Spiralia</taxon>
        <taxon>Lophotrochozoa</taxon>
        <taxon>Mollusca</taxon>
        <taxon>Bivalvia</taxon>
        <taxon>Autobranchia</taxon>
        <taxon>Pteriomorphia</taxon>
        <taxon>Mytilida</taxon>
        <taxon>Mytiloidea</taxon>
        <taxon>Mytilidae</taxon>
        <taxon>Mytilinae</taxon>
        <taxon>Mytilus</taxon>
    </lineage>
</organism>
<dbReference type="SUPFAM" id="SSF53098">
    <property type="entry name" value="Ribonuclease H-like"/>
    <property type="match status" value="1"/>
</dbReference>
<keyword evidence="3" id="KW-1185">Reference proteome</keyword>
<dbReference type="EMBL" id="CAJPWZ010000162">
    <property type="protein sequence ID" value="CAG2187267.1"/>
    <property type="molecule type" value="Genomic_DNA"/>
</dbReference>
<dbReference type="GO" id="GO:0004523">
    <property type="term" value="F:RNA-DNA hybrid ribonuclease activity"/>
    <property type="evidence" value="ECO:0007669"/>
    <property type="project" value="InterPro"/>
</dbReference>
<feature type="domain" description="RNase H type-1" evidence="1">
    <location>
        <begin position="29"/>
        <end position="156"/>
    </location>
</feature>
<dbReference type="OrthoDB" id="6154617at2759"/>
<dbReference type="Pfam" id="PF00075">
    <property type="entry name" value="RNase_H"/>
    <property type="match status" value="1"/>
</dbReference>
<comment type="caution">
    <text evidence="2">The sequence shown here is derived from an EMBL/GenBank/DDBJ whole genome shotgun (WGS) entry which is preliminary data.</text>
</comment>
<evidence type="ECO:0000313" key="2">
    <source>
        <dbReference type="EMBL" id="CAG2187267.1"/>
    </source>
</evidence>
<proteinExistence type="predicted"/>
<reference evidence="2" key="1">
    <citation type="submission" date="2021-03" db="EMBL/GenBank/DDBJ databases">
        <authorList>
            <person name="Bekaert M."/>
        </authorList>
    </citation>
    <scope>NUCLEOTIDE SEQUENCE</scope>
</reference>
<dbReference type="PROSITE" id="PS50879">
    <property type="entry name" value="RNASE_H_1"/>
    <property type="match status" value="1"/>
</dbReference>
<name>A0A8S3PU68_MYTED</name>
<sequence length="297" mass="34142">MIFDLREHNKNKTNPLLIQQHYAEIKADYLDFSTVYTDGSKDGDRVASAAVFRDRAATLRLPSDASIFTAEAEAIILALKFIASSDKSKFIICSDSLSCLQAIRNTKIKNPTILKILYVMRNLKILLKEIIFLWVPSHVGILGNTAVDLEAKNALGDPLSNCDIPYTDFKSNIREYVFNILKNKWSKKDDNKLHEIKPNLGKPFDNIMCRKDQCVITRCRIGHTRITHEYLLKNEDEPQCVPCNCKYTIKHVLINCIDFADIRKKHFNVNNMYDLFNNVPFTNIVAFLKEIGIYYKI</sequence>
<accession>A0A8S3PU68</accession>
<dbReference type="InterPro" id="IPR002156">
    <property type="entry name" value="RNaseH_domain"/>
</dbReference>
<evidence type="ECO:0000259" key="1">
    <source>
        <dbReference type="PROSITE" id="PS50879"/>
    </source>
</evidence>
<evidence type="ECO:0000313" key="3">
    <source>
        <dbReference type="Proteomes" id="UP000683360"/>
    </source>
</evidence>
<dbReference type="GO" id="GO:0003676">
    <property type="term" value="F:nucleic acid binding"/>
    <property type="evidence" value="ECO:0007669"/>
    <property type="project" value="InterPro"/>
</dbReference>
<dbReference type="InterPro" id="IPR012337">
    <property type="entry name" value="RNaseH-like_sf"/>
</dbReference>